<evidence type="ECO:0000256" key="3">
    <source>
        <dbReference type="ARBA" id="ARBA00022531"/>
    </source>
</evidence>
<dbReference type="PANTHER" id="PTHR35325">
    <property type="match status" value="1"/>
</dbReference>
<keyword evidence="9" id="KW-0934">Plastid</keyword>
<reference evidence="9" key="2">
    <citation type="journal article" date="2019" name="J. ISSAAS">
        <title>The Unique Evolutionary Trajectory 1 and Dynamic Conformations of DR and IR/DR-coexisting Plastomes of the Early Vascular Plant Selaginellaceae (Lycophyte).</title>
        <authorList>
            <person name="Zhang H.-R."/>
            <person name="Xiang Q.-P."/>
            <person name="Zhang X.-C."/>
        </authorList>
    </citation>
    <scope>NUCLEOTIDE SEQUENCE</scope>
</reference>
<keyword evidence="7" id="KW-0472">Membrane</keyword>
<keyword evidence="5" id="KW-1133">Transmembrane helix</keyword>
<gene>
    <name evidence="9" type="primary">psbK</name>
</gene>
<evidence type="ECO:0000256" key="1">
    <source>
        <dbReference type="ARBA" id="ARBA00004167"/>
    </source>
</evidence>
<dbReference type="EMBL" id="MH598532">
    <property type="protein sequence ID" value="QBL76020.1"/>
    <property type="molecule type" value="Genomic_DNA"/>
</dbReference>
<geneLocation type="chloroplast" evidence="9"/>
<sequence>MLDIYPGNFASSTILAKSPEAYAISDPTVDVMPIIPPLPSLLAPVWQAPVSSR</sequence>
<dbReference type="GO" id="GO:0015979">
    <property type="term" value="P:photosynthesis"/>
    <property type="evidence" value="ECO:0007669"/>
    <property type="project" value="UniProtKB-KW"/>
</dbReference>
<evidence type="ECO:0000256" key="7">
    <source>
        <dbReference type="ARBA" id="ARBA00023136"/>
    </source>
</evidence>
<keyword evidence="4" id="KW-0812">Transmembrane</keyword>
<dbReference type="GeneID" id="39721202"/>
<protein>
    <submittedName>
        <fullName evidence="9">Photosystem II protein K</fullName>
    </submittedName>
</protein>
<proteinExistence type="predicted"/>
<dbReference type="GO" id="GO:0009539">
    <property type="term" value="C:photosystem II reaction center"/>
    <property type="evidence" value="ECO:0007669"/>
    <property type="project" value="InterPro"/>
</dbReference>
<dbReference type="SUPFAM" id="SSF161037">
    <property type="entry name" value="Photosystem II reaction center protein K, PsbK"/>
    <property type="match status" value="1"/>
</dbReference>
<evidence type="ECO:0000313" key="9">
    <source>
        <dbReference type="EMBL" id="QBL76020.1"/>
    </source>
</evidence>
<dbReference type="InterPro" id="IPR003687">
    <property type="entry name" value="PSII_PsbK"/>
</dbReference>
<dbReference type="RefSeq" id="YP_009589437.1">
    <property type="nucleotide sequence ID" value="NC_041641.1"/>
</dbReference>
<keyword evidence="3" id="KW-0602">Photosynthesis</keyword>
<accession>A0A482CFC9</accession>
<organism evidence="9">
    <name type="scientific">Selaginella doederleinii</name>
    <dbReference type="NCBI Taxonomy" id="186426"/>
    <lineage>
        <taxon>Eukaryota</taxon>
        <taxon>Viridiplantae</taxon>
        <taxon>Streptophyta</taxon>
        <taxon>Embryophyta</taxon>
        <taxon>Tracheophyta</taxon>
        <taxon>Lycopodiopsida</taxon>
        <taxon>Selaginellales</taxon>
        <taxon>Selaginellaceae</taxon>
        <taxon>Selaginella</taxon>
    </lineage>
</organism>
<reference evidence="9" key="1">
    <citation type="submission" date="2018-07" db="EMBL/GenBank/DDBJ databases">
        <authorList>
            <person name="Zhang H."/>
            <person name="Zhang X."/>
        </authorList>
    </citation>
    <scope>NUCLEOTIDE SEQUENCE</scope>
</reference>
<keyword evidence="8" id="KW-0604">Photosystem II</keyword>
<keyword evidence="6" id="KW-0793">Thylakoid</keyword>
<evidence type="ECO:0000256" key="2">
    <source>
        <dbReference type="ARBA" id="ARBA00022469"/>
    </source>
</evidence>
<keyword evidence="9" id="KW-0150">Chloroplast</keyword>
<comment type="subcellular location">
    <subcellularLocation>
        <location evidence="1">Membrane</location>
        <topology evidence="1">Single-pass membrane protein</topology>
    </subcellularLocation>
</comment>
<name>A0A482CFC9_9TRAC</name>
<dbReference type="Pfam" id="PF02533">
    <property type="entry name" value="PsbK"/>
    <property type="match status" value="1"/>
</dbReference>
<dbReference type="PANTHER" id="PTHR35325:SF1">
    <property type="entry name" value="PHOTOSYSTEM II REACTION CENTER PROTEIN K"/>
    <property type="match status" value="1"/>
</dbReference>
<evidence type="ECO:0000256" key="5">
    <source>
        <dbReference type="ARBA" id="ARBA00022989"/>
    </source>
</evidence>
<keyword evidence="2" id="KW-0674">Reaction center</keyword>
<dbReference type="GO" id="GO:0005737">
    <property type="term" value="C:cytoplasm"/>
    <property type="evidence" value="ECO:0007669"/>
    <property type="project" value="UniProtKB-ARBA"/>
</dbReference>
<evidence type="ECO:0000256" key="6">
    <source>
        <dbReference type="ARBA" id="ARBA00023078"/>
    </source>
</evidence>
<evidence type="ECO:0000256" key="8">
    <source>
        <dbReference type="ARBA" id="ARBA00023276"/>
    </source>
</evidence>
<dbReference type="AlphaFoldDB" id="A0A482CFC9"/>
<evidence type="ECO:0000256" key="4">
    <source>
        <dbReference type="ARBA" id="ARBA00022692"/>
    </source>
</evidence>
<dbReference type="InterPro" id="IPR037270">
    <property type="entry name" value="PSII_PsbK_sf"/>
</dbReference>